<comment type="caution">
    <text evidence="1">The sequence shown here is derived from an EMBL/GenBank/DDBJ whole genome shotgun (WGS) entry which is preliminary data.</text>
</comment>
<dbReference type="AlphaFoldDB" id="A0A0G0CB23"/>
<dbReference type="EMBL" id="LBQH01000001">
    <property type="protein sequence ID" value="KKP78373.1"/>
    <property type="molecule type" value="Genomic_DNA"/>
</dbReference>
<proteinExistence type="predicted"/>
<protein>
    <submittedName>
        <fullName evidence="1">Uncharacterized protein</fullName>
    </submittedName>
</protein>
<reference evidence="1 2" key="1">
    <citation type="journal article" date="2015" name="Nature">
        <title>rRNA introns, odd ribosomes, and small enigmatic genomes across a large radiation of phyla.</title>
        <authorList>
            <person name="Brown C.T."/>
            <person name="Hug L.A."/>
            <person name="Thomas B.C."/>
            <person name="Sharon I."/>
            <person name="Castelle C.J."/>
            <person name="Singh A."/>
            <person name="Wilkins M.J."/>
            <person name="Williams K.H."/>
            <person name="Banfield J.F."/>
        </authorList>
    </citation>
    <scope>NUCLEOTIDE SEQUENCE [LARGE SCALE GENOMIC DNA]</scope>
</reference>
<evidence type="ECO:0000313" key="1">
    <source>
        <dbReference type="EMBL" id="KKP78373.1"/>
    </source>
</evidence>
<gene>
    <name evidence="1" type="ORF">UR73_C0001G0013</name>
</gene>
<name>A0A0G0CB23_9BACT</name>
<accession>A0A0G0CB23</accession>
<sequence length="41" mass="4819">KGFDRFLKALNKGLVKGIYFLLKGFDRFLKALIYSNKANFY</sequence>
<organism evidence="1 2">
    <name type="scientific">candidate division WS6 bacterium GW2011_GWF1_35_23</name>
    <dbReference type="NCBI Taxonomy" id="1619097"/>
    <lineage>
        <taxon>Bacteria</taxon>
        <taxon>Candidatus Dojkabacteria</taxon>
    </lineage>
</organism>
<dbReference type="Proteomes" id="UP000034816">
    <property type="component" value="Unassembled WGS sequence"/>
</dbReference>
<evidence type="ECO:0000313" key="2">
    <source>
        <dbReference type="Proteomes" id="UP000034816"/>
    </source>
</evidence>
<feature type="non-terminal residue" evidence="1">
    <location>
        <position position="1"/>
    </location>
</feature>